<feature type="region of interest" description="Disordered" evidence="1">
    <location>
        <begin position="493"/>
        <end position="513"/>
    </location>
</feature>
<feature type="region of interest" description="Disordered" evidence="1">
    <location>
        <begin position="412"/>
        <end position="444"/>
    </location>
</feature>
<name>A0ABS6IZP8_9RHOB</name>
<organism evidence="3 4">
    <name type="scientific">Paragemmobacter amnigenus</name>
    <dbReference type="NCBI Taxonomy" id="2852097"/>
    <lineage>
        <taxon>Bacteria</taxon>
        <taxon>Pseudomonadati</taxon>
        <taxon>Pseudomonadota</taxon>
        <taxon>Alphaproteobacteria</taxon>
        <taxon>Rhodobacterales</taxon>
        <taxon>Paracoccaceae</taxon>
        <taxon>Paragemmobacter</taxon>
    </lineage>
</organism>
<keyword evidence="4" id="KW-1185">Reference proteome</keyword>
<dbReference type="Gene3D" id="2.30.30.830">
    <property type="match status" value="1"/>
</dbReference>
<evidence type="ECO:0000256" key="1">
    <source>
        <dbReference type="SAM" id="MobiDB-lite"/>
    </source>
</evidence>
<dbReference type="SUPFAM" id="SSF53067">
    <property type="entry name" value="Actin-like ATPase domain"/>
    <property type="match status" value="1"/>
</dbReference>
<feature type="compositionally biased region" description="Low complexity" evidence="1">
    <location>
        <begin position="493"/>
        <end position="502"/>
    </location>
</feature>
<feature type="compositionally biased region" description="Low complexity" evidence="1">
    <location>
        <begin position="210"/>
        <end position="222"/>
    </location>
</feature>
<dbReference type="EMBL" id="JAAATX020000002">
    <property type="protein sequence ID" value="MBU9696805.1"/>
    <property type="molecule type" value="Genomic_DNA"/>
</dbReference>
<feature type="compositionally biased region" description="Low complexity" evidence="1">
    <location>
        <begin position="604"/>
        <end position="626"/>
    </location>
</feature>
<feature type="compositionally biased region" description="Acidic residues" evidence="1">
    <location>
        <begin position="862"/>
        <end position="878"/>
    </location>
</feature>
<gene>
    <name evidence="3" type="ORF">GU927_002985</name>
</gene>
<feature type="region of interest" description="Disordered" evidence="1">
    <location>
        <begin position="181"/>
        <end position="278"/>
    </location>
</feature>
<evidence type="ECO:0000256" key="2">
    <source>
        <dbReference type="SAM" id="Phobius"/>
    </source>
</evidence>
<keyword evidence="3" id="KW-0396">Initiation factor</keyword>
<feature type="region of interest" description="Disordered" evidence="1">
    <location>
        <begin position="589"/>
        <end position="626"/>
    </location>
</feature>
<dbReference type="RefSeq" id="WP_161760874.1">
    <property type="nucleotide sequence ID" value="NZ_JAAATX020000002.1"/>
</dbReference>
<feature type="compositionally biased region" description="Pro residues" evidence="1">
    <location>
        <begin position="250"/>
        <end position="266"/>
    </location>
</feature>
<sequence>MKPNFALNFTDDSIALLHRTKRGWTEIGSTPFAVDDLPAALAALRARALDLAPEGISTKLVIPNSQIKYLTIDAPGPDAAKRRAQIAAGLEGQTPYDVADLVWDHWGKGPTVQVAVLARETLEEAEGFAVANGFNPLSFVAIPADASYAAEPFFGPTAHAATVLKDGAKVDRDQDPIRILAAEPEKTPEPPQPEVQPEPAAPEEEPQPDLPETTPLPDTEPVQVPPPAPEVVPEPEPANVPDPGHDPEPAPEPLPIPEPDPAPPADPVEIPQDLPAYDPVTEPLTAVLDAAARPEHPLSEATVDPARIAATLSAEDPPAAVETAGMAKAAVLDPAIPEMDEAPMAIDVDDTADSAAPPRASVLVDPAVADDLPPLPSGAALAAFNARKSGDGTAPRIGQPAPRPVAPVAERPAGLAKTDRPVAARPAPKFGYETPGAKPAKPQGTGAKALRGLGALVTAPTIPGSRKARVAATGAATAAVTAATTAAGAATAAATTGTTARRPAGLGSRPMPTRGKPRHLGLILTGLLLIMLALAAGLSTFYVSQSDTDPVTDTAAADLPAPEDEMLADIGTDQPESETLPADGVLMQAEDPNAAPPATGADVETATAASPAAAPAAALPTASPAPEAAAQDEIFLAATDTAPEPVDAAALPLPAARADPLPQASPAPLPFGTVYQFDENGLVRATPEGITTPAGVLLTAGRPARVPPSRPEAFAALAAAAAPAAPAGSDPATAPAGDPAVIIPADPALADARPLPRPAALAPAAAAPQDDGATLAPLADPRLAGLRPAPRPANAAEAAAAAGLTAPVVASSNGSLALVTPQGAVSPVGLTISRRPAARPEDMRRAIEEAVAAVARLPEPEAPADPDSAPEAEAEPEPEVASAAPRIPSTASVSKQATIKNAIDLRQVNLIGVYGTQSERYALVRNPNGRYVKVSVGDRLDGGRVAAISASELRYEKRGRMVVLELPNS</sequence>
<evidence type="ECO:0000313" key="4">
    <source>
        <dbReference type="Proteomes" id="UP000731907"/>
    </source>
</evidence>
<keyword evidence="3" id="KW-0648">Protein biosynthesis</keyword>
<dbReference type="Proteomes" id="UP000731907">
    <property type="component" value="Unassembled WGS sequence"/>
</dbReference>
<keyword evidence="2" id="KW-0812">Transmembrane</keyword>
<evidence type="ECO:0000313" key="3">
    <source>
        <dbReference type="EMBL" id="MBU9696805.1"/>
    </source>
</evidence>
<accession>A0ABS6IZP8</accession>
<keyword evidence="2" id="KW-0472">Membrane</keyword>
<feature type="compositionally biased region" description="Pro residues" evidence="1">
    <location>
        <begin position="189"/>
        <end position="200"/>
    </location>
</feature>
<dbReference type="InterPro" id="IPR043129">
    <property type="entry name" value="ATPase_NBD"/>
</dbReference>
<feature type="region of interest" description="Disordered" evidence="1">
    <location>
        <begin position="856"/>
        <end position="893"/>
    </location>
</feature>
<reference evidence="3 4" key="1">
    <citation type="submission" date="2021-06" db="EMBL/GenBank/DDBJ databases">
        <title>Rhodobacteraceae bacterium strain HSP-20.</title>
        <authorList>
            <person name="Chen W.-M."/>
        </authorList>
    </citation>
    <scope>NUCLEOTIDE SEQUENCE [LARGE SCALE GENOMIC DNA]</scope>
    <source>
        <strain evidence="3 4">HSP-20</strain>
    </source>
</reference>
<comment type="caution">
    <text evidence="3">The sequence shown here is derived from an EMBL/GenBank/DDBJ whole genome shotgun (WGS) entry which is preliminary data.</text>
</comment>
<keyword evidence="2" id="KW-1133">Transmembrane helix</keyword>
<protein>
    <submittedName>
        <fullName evidence="3">Translation initiation factor 2</fullName>
    </submittedName>
</protein>
<feature type="transmembrane region" description="Helical" evidence="2">
    <location>
        <begin position="520"/>
        <end position="543"/>
    </location>
</feature>
<dbReference type="GO" id="GO:0003743">
    <property type="term" value="F:translation initiation factor activity"/>
    <property type="evidence" value="ECO:0007669"/>
    <property type="project" value="UniProtKB-KW"/>
</dbReference>
<proteinExistence type="predicted"/>
<feature type="compositionally biased region" description="Pro residues" evidence="1">
    <location>
        <begin position="223"/>
        <end position="240"/>
    </location>
</feature>